<feature type="domain" description="Sporulation protein YpeB PepSY1 and PepSY2" evidence="1">
    <location>
        <begin position="184"/>
        <end position="368"/>
    </location>
</feature>
<reference evidence="3" key="2">
    <citation type="journal article" date="2021" name="PeerJ">
        <title>Extensive microbial diversity within the chicken gut microbiome revealed by metagenomics and culture.</title>
        <authorList>
            <person name="Gilroy R."/>
            <person name="Ravi A."/>
            <person name="Getino M."/>
            <person name="Pursley I."/>
            <person name="Horton D.L."/>
            <person name="Alikhan N.F."/>
            <person name="Baker D."/>
            <person name="Gharbi K."/>
            <person name="Hall N."/>
            <person name="Watson M."/>
            <person name="Adriaenssens E.M."/>
            <person name="Foster-Nyarko E."/>
            <person name="Jarju S."/>
            <person name="Secka A."/>
            <person name="Antonio M."/>
            <person name="Oren A."/>
            <person name="Chaudhuri R.R."/>
            <person name="La Ragione R."/>
            <person name="Hildebrand F."/>
            <person name="Pallen M.J."/>
        </authorList>
    </citation>
    <scope>NUCLEOTIDE SEQUENCE</scope>
    <source>
        <strain evidence="3">CHK199-13235</strain>
    </source>
</reference>
<sequence>MENTRTRVRIITMLAAAILVCAGFAYQNYRMAAQYKEALEVSYLRAMEDLTTYTENISTTLTKSIYTGTPAQLNALTAKLWKESSAAKAALSQIPSSRFNLENTYKFLAQVGEYAVSLAKKAENGQEITAEERQNLLALSEYAENLEQSLLNAQYEVRSGRMTIGAAETMAANMGTDAAPDLAEDLAEFEEGFTAYPTLIYDGPFSDHLLKKEPEWLKGTEEVTLAQAREKAAAAFNVDSGKMRNESDEEGQMPSFTFSFDNRTAAITKQGGFLSYLTDPRQPDHTSLSPEEAVAKAENYLNWLKIPDMAITYYEIAGNILTANFAYQQGDVRCYPDLIKISVAMDDGGILSFDARGFLTNHKERELPSPAITPEKAQESVSGALTVDSSQLALIPSDGEMERLCYEFHCQAEDGQQLLVYVNAETGAEEQILILSIDENGTLVI</sequence>
<dbReference type="Pfam" id="PF20769">
    <property type="entry name" value="YPEB_N"/>
    <property type="match status" value="1"/>
</dbReference>
<dbReference type="AlphaFoldDB" id="A0A9D1FQ98"/>
<dbReference type="EMBL" id="DVJP01000080">
    <property type="protein sequence ID" value="HIS77598.1"/>
    <property type="molecule type" value="Genomic_DNA"/>
</dbReference>
<reference evidence="3" key="1">
    <citation type="submission" date="2020-10" db="EMBL/GenBank/DDBJ databases">
        <authorList>
            <person name="Gilroy R."/>
        </authorList>
    </citation>
    <scope>NUCLEOTIDE SEQUENCE</scope>
    <source>
        <strain evidence="3">CHK199-13235</strain>
    </source>
</reference>
<dbReference type="NCBIfam" id="TIGR02889">
    <property type="entry name" value="spore_YpeB"/>
    <property type="match status" value="1"/>
</dbReference>
<comment type="caution">
    <text evidence="3">The sequence shown here is derived from an EMBL/GenBank/DDBJ whole genome shotgun (WGS) entry which is preliminary data.</text>
</comment>
<dbReference type="Pfam" id="PF14620">
    <property type="entry name" value="YPEB_PepSY1-2"/>
    <property type="match status" value="1"/>
</dbReference>
<evidence type="ECO:0000313" key="3">
    <source>
        <dbReference type="EMBL" id="HIS77598.1"/>
    </source>
</evidence>
<dbReference type="GO" id="GO:0009847">
    <property type="term" value="P:spore germination"/>
    <property type="evidence" value="ECO:0007669"/>
    <property type="project" value="InterPro"/>
</dbReference>
<evidence type="ECO:0000259" key="1">
    <source>
        <dbReference type="Pfam" id="PF14620"/>
    </source>
</evidence>
<accession>A0A9D1FQ98</accession>
<organism evidence="3 4">
    <name type="scientific">Candidatus Merdivicinus excrementipullorum</name>
    <dbReference type="NCBI Taxonomy" id="2840867"/>
    <lineage>
        <taxon>Bacteria</taxon>
        <taxon>Bacillati</taxon>
        <taxon>Bacillota</taxon>
        <taxon>Clostridia</taxon>
        <taxon>Eubacteriales</taxon>
        <taxon>Oscillospiraceae</taxon>
        <taxon>Oscillospiraceae incertae sedis</taxon>
        <taxon>Candidatus Merdivicinus</taxon>
    </lineage>
</organism>
<evidence type="ECO:0000313" key="4">
    <source>
        <dbReference type="Proteomes" id="UP000824002"/>
    </source>
</evidence>
<gene>
    <name evidence="3" type="primary">ypeB</name>
    <name evidence="3" type="ORF">IAB51_12495</name>
</gene>
<dbReference type="InterPro" id="IPR014239">
    <property type="entry name" value="YpeB_PepSY1-2"/>
</dbReference>
<feature type="domain" description="Sporulation protein YpeB N-terminal" evidence="2">
    <location>
        <begin position="33"/>
        <end position="165"/>
    </location>
</feature>
<proteinExistence type="predicted"/>
<evidence type="ECO:0000259" key="2">
    <source>
        <dbReference type="Pfam" id="PF20769"/>
    </source>
</evidence>
<dbReference type="InterPro" id="IPR048402">
    <property type="entry name" value="YpeB_N"/>
</dbReference>
<protein>
    <submittedName>
        <fullName evidence="3">Germination protein YpeB</fullName>
    </submittedName>
</protein>
<dbReference type="Proteomes" id="UP000824002">
    <property type="component" value="Unassembled WGS sequence"/>
</dbReference>
<name>A0A9D1FQ98_9FIRM</name>